<dbReference type="PANTHER" id="PTHR19854">
    <property type="entry name" value="TRANSDUCIN BETA-LIKE 3"/>
    <property type="match status" value="1"/>
</dbReference>
<proteinExistence type="predicted"/>
<protein>
    <recommendedName>
        <fullName evidence="6">U3 small nucleolar RNA-associated protein 13 C-terminal domain-containing protein</fullName>
    </recommendedName>
</protein>
<feature type="repeat" description="WD" evidence="5">
    <location>
        <begin position="590"/>
        <end position="622"/>
    </location>
</feature>
<dbReference type="PANTHER" id="PTHR19854:SF15">
    <property type="entry name" value="TRANSDUCIN BETA-LIKE PROTEIN 3"/>
    <property type="match status" value="1"/>
</dbReference>
<feature type="repeat" description="WD" evidence="5">
    <location>
        <begin position="186"/>
        <end position="227"/>
    </location>
</feature>
<feature type="repeat" description="WD" evidence="5">
    <location>
        <begin position="407"/>
        <end position="445"/>
    </location>
</feature>
<dbReference type="SMART" id="SM00320">
    <property type="entry name" value="WD40"/>
    <property type="match status" value="13"/>
</dbReference>
<dbReference type="InterPro" id="IPR015943">
    <property type="entry name" value="WD40/YVTN_repeat-like_dom_sf"/>
</dbReference>
<organism evidence="7 8">
    <name type="scientific">Batrachochytrium dendrobatidis (strain JAM81 / FGSC 10211)</name>
    <name type="common">Frog chytrid fungus</name>
    <dbReference type="NCBI Taxonomy" id="684364"/>
    <lineage>
        <taxon>Eukaryota</taxon>
        <taxon>Fungi</taxon>
        <taxon>Fungi incertae sedis</taxon>
        <taxon>Chytridiomycota</taxon>
        <taxon>Chytridiomycota incertae sedis</taxon>
        <taxon>Chytridiomycetes</taxon>
        <taxon>Rhizophydiales</taxon>
        <taxon>Rhizophydiales incertae sedis</taxon>
        <taxon>Batrachochytrium</taxon>
    </lineage>
</organism>
<keyword evidence="2 5" id="KW-0853">WD repeat</keyword>
<evidence type="ECO:0000256" key="2">
    <source>
        <dbReference type="ARBA" id="ARBA00022574"/>
    </source>
</evidence>
<feature type="repeat" description="WD" evidence="5">
    <location>
        <begin position="100"/>
        <end position="141"/>
    </location>
</feature>
<dbReference type="InterPro" id="IPR036322">
    <property type="entry name" value="WD40_repeat_dom_sf"/>
</dbReference>
<dbReference type="GO" id="GO:0032040">
    <property type="term" value="C:small-subunit processome"/>
    <property type="evidence" value="ECO:0007669"/>
    <property type="project" value="InterPro"/>
</dbReference>
<dbReference type="PROSITE" id="PS00678">
    <property type="entry name" value="WD_REPEATS_1"/>
    <property type="match status" value="4"/>
</dbReference>
<dbReference type="Pfam" id="PF08625">
    <property type="entry name" value="Utp13"/>
    <property type="match status" value="1"/>
</dbReference>
<keyword evidence="3" id="KW-0677">Repeat</keyword>
<dbReference type="PROSITE" id="PS50294">
    <property type="entry name" value="WD_REPEATS_REGION"/>
    <property type="match status" value="8"/>
</dbReference>
<dbReference type="AlphaFoldDB" id="F4PD37"/>
<dbReference type="SUPFAM" id="SSF50978">
    <property type="entry name" value="WD40 repeat-like"/>
    <property type="match status" value="2"/>
</dbReference>
<dbReference type="InParanoid" id="F4PD37"/>
<name>F4PD37_BATDJ</name>
<dbReference type="Pfam" id="PF00400">
    <property type="entry name" value="WD40"/>
    <property type="match status" value="9"/>
</dbReference>
<accession>F4PD37</accession>
<dbReference type="GO" id="GO:0005730">
    <property type="term" value="C:nucleolus"/>
    <property type="evidence" value="ECO:0000318"/>
    <property type="project" value="GO_Central"/>
</dbReference>
<dbReference type="RefSeq" id="XP_006682498.1">
    <property type="nucleotide sequence ID" value="XM_006682435.1"/>
</dbReference>
<feature type="repeat" description="WD" evidence="5">
    <location>
        <begin position="548"/>
        <end position="589"/>
    </location>
</feature>
<dbReference type="InterPro" id="IPR019775">
    <property type="entry name" value="WD40_repeat_CS"/>
</dbReference>
<dbReference type="OrthoDB" id="5414888at2759"/>
<dbReference type="FunFam" id="2.130.10.10:FF:003332">
    <property type="entry name" value="Uncharacterized protein"/>
    <property type="match status" value="1"/>
</dbReference>
<gene>
    <name evidence="7" type="ORF">BATDEDRAFT_92189</name>
</gene>
<dbReference type="InterPro" id="IPR020472">
    <property type="entry name" value="WD40_PAC1"/>
</dbReference>
<dbReference type="InterPro" id="IPR001680">
    <property type="entry name" value="WD40_rpt"/>
</dbReference>
<evidence type="ECO:0000256" key="4">
    <source>
        <dbReference type="ARBA" id="ARBA00023242"/>
    </source>
</evidence>
<keyword evidence="4" id="KW-0539">Nucleus</keyword>
<evidence type="ECO:0000313" key="8">
    <source>
        <dbReference type="Proteomes" id="UP000007241"/>
    </source>
</evidence>
<keyword evidence="8" id="KW-1185">Reference proteome</keyword>
<evidence type="ECO:0000313" key="7">
    <source>
        <dbReference type="EMBL" id="EGF76907.1"/>
    </source>
</evidence>
<evidence type="ECO:0000259" key="6">
    <source>
        <dbReference type="Pfam" id="PF08625"/>
    </source>
</evidence>
<dbReference type="OMA" id="PYVQRHF"/>
<feature type="domain" description="U3 small nucleolar RNA-associated protein 13 C-terminal" evidence="6">
    <location>
        <begin position="643"/>
        <end position="799"/>
    </location>
</feature>
<dbReference type="GO" id="GO:0000480">
    <property type="term" value="P:endonucleolytic cleavage in 5'-ETS of tricistronic rRNA transcript (SSU-rRNA, 5.8S rRNA, LSU-rRNA)"/>
    <property type="evidence" value="ECO:0000318"/>
    <property type="project" value="GO_Central"/>
</dbReference>
<dbReference type="GeneID" id="18244540"/>
<dbReference type="CDD" id="cd00200">
    <property type="entry name" value="WD40"/>
    <property type="match status" value="2"/>
</dbReference>
<evidence type="ECO:0000256" key="1">
    <source>
        <dbReference type="ARBA" id="ARBA00004604"/>
    </source>
</evidence>
<dbReference type="Gene3D" id="2.130.10.10">
    <property type="entry name" value="YVTN repeat-like/Quinoprotein amine dehydrogenase"/>
    <property type="match status" value="4"/>
</dbReference>
<dbReference type="PROSITE" id="PS50082">
    <property type="entry name" value="WD_REPEATS_2"/>
    <property type="match status" value="9"/>
</dbReference>
<dbReference type="PRINTS" id="PR00320">
    <property type="entry name" value="GPROTEINBRPT"/>
</dbReference>
<sequence>MASQSLELKTSFKVDGTIESIFTGGKASLSADSSQLFTMFGDDVVVTDLDSGVQKLRIQGATDTVTSFALKPDGTHIVIAYQSLLLKVFDTVTGEMIKSFKAHEAPVLAMDVDSTSTLVSTGSADSTVKVWDVDRGYCTHNFKGHGGIVSVVKFHPNPKNLLLVSGSDDCKICLWDLNSRLCIAALTSHVSVIRGLDFSPDGEFLFSGSRDKVINKWNLKALELTKTIPIFESIEALSIVNHNNTHVICTGGDKGIVRLWDMETGELILAQEKDINSHHQISGMIWSESTQTIVAVTSDQNILFYDVNSLKRTRQIAGYNEEVLDICFVGETESHLAVVTNTEQIRIYDIEKRDCDIVFGHSDIVLCVVPFSNGKLMASGSKDHTAMLWSVNPTADPDMRYVHLGTCIGHTDSVTAVAAPCSNMSSAGQFIITGSQDRTIKMWEIGDIAKCGNSETKFKAKYTFQAHDKDIQSIAVAPNNKLFVSGALDRTAKMWSVADGALVGTFKGHKRGIWCVKFSPIDQIVATASTDKTIKLWNINDFTCIRTFEGHLNTVLNVSFLTAGMQLVSTGSDGLVKLWTIKDNECVATLDNHNDRIWGLAVDRSEQHVLSGSSDSTITIWKDVTAEEKKEEAQKSVERIIKEQDLSLLLLRKDYKSAVLLAMQLDQPYRILTILSDVRKAATVSSTESTDAERVDTDLDVTSVTGSKSLDALIQNLPSETLEQLLLYIRDWNTHSKHVQVTQALLYLILKGYNPSVLIELPKAKEILEGLLPYNERHFVHANELLKKSHVLEYTLKYMDSLMNSVDSNMILDE</sequence>
<dbReference type="STRING" id="684364.F4PD37"/>
<reference evidence="7 8" key="1">
    <citation type="submission" date="2009-12" db="EMBL/GenBank/DDBJ databases">
        <title>The draft genome of Batrachochytrium dendrobatidis.</title>
        <authorList>
            <consortium name="US DOE Joint Genome Institute (JGI-PGF)"/>
            <person name="Kuo A."/>
            <person name="Salamov A."/>
            <person name="Schmutz J."/>
            <person name="Lucas S."/>
            <person name="Pitluck S."/>
            <person name="Rosenblum E."/>
            <person name="Stajich J."/>
            <person name="Eisen M."/>
            <person name="Grigoriev I.V."/>
        </authorList>
    </citation>
    <scope>NUCLEOTIDE SEQUENCE [LARGE SCALE GENOMIC DNA]</scope>
    <source>
        <strain evidence="8">JAM81 / FGSC 10211</strain>
    </source>
</reference>
<feature type="repeat" description="WD" evidence="5">
    <location>
        <begin position="506"/>
        <end position="547"/>
    </location>
</feature>
<dbReference type="Proteomes" id="UP000007241">
    <property type="component" value="Unassembled WGS sequence"/>
</dbReference>
<dbReference type="InterPro" id="IPR013934">
    <property type="entry name" value="Utp13_C"/>
</dbReference>
<evidence type="ECO:0000256" key="5">
    <source>
        <dbReference type="PROSITE-ProRule" id="PRU00221"/>
    </source>
</evidence>
<comment type="subcellular location">
    <subcellularLocation>
        <location evidence="1">Nucleus</location>
        <location evidence="1">Nucleolus</location>
    </subcellularLocation>
</comment>
<feature type="repeat" description="WD" evidence="5">
    <location>
        <begin position="142"/>
        <end position="185"/>
    </location>
</feature>
<dbReference type="FunCoup" id="F4PD37">
    <property type="interactions" value="647"/>
</dbReference>
<feature type="repeat" description="WD" evidence="5">
    <location>
        <begin position="358"/>
        <end position="392"/>
    </location>
</feature>
<evidence type="ECO:0000256" key="3">
    <source>
        <dbReference type="ARBA" id="ARBA00022737"/>
    </source>
</evidence>
<feature type="repeat" description="WD" evidence="5">
    <location>
        <begin position="464"/>
        <end position="505"/>
    </location>
</feature>
<dbReference type="EMBL" id="GL882894">
    <property type="protein sequence ID" value="EGF76907.1"/>
    <property type="molecule type" value="Genomic_DNA"/>
</dbReference>
<dbReference type="GO" id="GO:0000472">
    <property type="term" value="P:endonucleolytic cleavage to generate mature 5'-end of SSU-rRNA from (SSU-rRNA, 5.8S rRNA, LSU-rRNA)"/>
    <property type="evidence" value="ECO:0000318"/>
    <property type="project" value="GO_Central"/>
</dbReference>
<dbReference type="HOGENOM" id="CLU_009276_0_0_1"/>
<dbReference type="GO" id="GO:0034511">
    <property type="term" value="F:U3 snoRNA binding"/>
    <property type="evidence" value="ECO:0000318"/>
    <property type="project" value="GO_Central"/>
</dbReference>
<dbReference type="GO" id="GO:0030686">
    <property type="term" value="C:90S preribosome"/>
    <property type="evidence" value="ECO:0000318"/>
    <property type="project" value="GO_Central"/>
</dbReference>